<feature type="binding site" evidence="10">
    <location>
        <begin position="355"/>
        <end position="356"/>
    </location>
    <ligand>
        <name>NADP(+)</name>
        <dbReference type="ChEBI" id="CHEBI:58349"/>
    </ligand>
</feature>
<keyword evidence="12" id="KW-0732">Signal</keyword>
<comment type="catalytic activity">
    <reaction evidence="8">
        <text>2 reduced [2Fe-2S]-[ferredoxin] + NADP(+) + H(+) = 2 oxidized [2Fe-2S]-[ferredoxin] + NADPH</text>
        <dbReference type="Rhea" id="RHEA:20125"/>
        <dbReference type="Rhea" id="RHEA-COMP:10000"/>
        <dbReference type="Rhea" id="RHEA-COMP:10001"/>
        <dbReference type="ChEBI" id="CHEBI:15378"/>
        <dbReference type="ChEBI" id="CHEBI:33737"/>
        <dbReference type="ChEBI" id="CHEBI:33738"/>
        <dbReference type="ChEBI" id="CHEBI:57783"/>
        <dbReference type="ChEBI" id="CHEBI:58349"/>
        <dbReference type="EC" id="1.18.1.2"/>
    </reaction>
</comment>
<dbReference type="EMBL" id="CAKOGP040000569">
    <property type="protein sequence ID" value="CAJ1936853.1"/>
    <property type="molecule type" value="Genomic_DNA"/>
</dbReference>
<evidence type="ECO:0000256" key="9">
    <source>
        <dbReference type="PIRNR" id="PIRNR000361"/>
    </source>
</evidence>
<dbReference type="InterPro" id="IPR017927">
    <property type="entry name" value="FAD-bd_FR_type"/>
</dbReference>
<evidence type="ECO:0000256" key="7">
    <source>
        <dbReference type="ARBA" id="ARBA00023002"/>
    </source>
</evidence>
<comment type="similarity">
    <text evidence="2">Belongs to the ferredoxin--NADP reductase type 1 family.</text>
</comment>
<comment type="cofactor">
    <cofactor evidence="1">
        <name>FAD</name>
        <dbReference type="ChEBI" id="CHEBI:57692"/>
    </cofactor>
</comment>
<evidence type="ECO:0000256" key="8">
    <source>
        <dbReference type="ARBA" id="ARBA00047776"/>
    </source>
</evidence>
<dbReference type="EC" id="1.18.1.2" evidence="3"/>
<evidence type="ECO:0000259" key="13">
    <source>
        <dbReference type="PROSITE" id="PS51384"/>
    </source>
</evidence>
<dbReference type="PROSITE" id="PS51384">
    <property type="entry name" value="FAD_FR"/>
    <property type="match status" value="1"/>
</dbReference>
<sequence length="434" mass="46428">MKFTTSLPLLMLLAPLCLEHVNAFQVRPRSSSSSTTTTTTTTTTTQLAASGTTSPMVLQAGGGIPLVPAGDRLLFDPAQEGMLGGTQSLNDRLTSGSNYQYGYLNDAAASPINMTDVNINVKECQGWLEDLGVPGPFAKATAPVSATVLGRTKLIEDSAPGDIQHVILKLPEGFHYVEGQSLSVIPPGTDPKTGKANKPRLYSIASTRYGDVLDGSTVSLCVRRAEFFDPVNGLKDDAKKGVCSNFLCDATPGTTFQVAGPVGKTMLLPEDPTTDIIMVATGTGIAPFRSFLHRLFVEETVARHQFQGRAWLVLGVPVTGGLLYPQEFAAMQRNAVAGAAGAAGGSSLEVTYAISREMQNQQGGKLYVQDVLAERADDLMERLDNGAHIFFCGLKGMMPGILEALEQVAISKGLDWSTKLKEYKANHQWHVEVY</sequence>
<keyword evidence="15" id="KW-1185">Reference proteome</keyword>
<dbReference type="FunFam" id="3.40.50.80:FF:000008">
    <property type="entry name" value="Ferredoxin--NADP reductase, chloroplastic"/>
    <property type="match status" value="1"/>
</dbReference>
<evidence type="ECO:0000256" key="3">
    <source>
        <dbReference type="ARBA" id="ARBA00013223"/>
    </source>
</evidence>
<comment type="caution">
    <text evidence="14">The sequence shown here is derived from an EMBL/GenBank/DDBJ whole genome shotgun (WGS) entry which is preliminary data.</text>
</comment>
<protein>
    <recommendedName>
        <fullName evidence="3">ferredoxin--NADP(+) reductase</fullName>
        <ecNumber evidence="3">1.18.1.2</ecNumber>
    </recommendedName>
</protein>
<feature type="binding site" evidence="10">
    <location>
        <position position="223"/>
    </location>
    <ligand>
        <name>NADP(+)</name>
        <dbReference type="ChEBI" id="CHEBI:58349"/>
    </ligand>
</feature>
<feature type="binding site" evidence="10">
    <location>
        <position position="203"/>
    </location>
    <ligand>
        <name>NADP(+)</name>
        <dbReference type="ChEBI" id="CHEBI:58349"/>
    </ligand>
</feature>
<keyword evidence="5 9" id="KW-0274">FAD</keyword>
<dbReference type="PANTHER" id="PTHR43314">
    <property type="match status" value="1"/>
</dbReference>
<dbReference type="Gene3D" id="3.40.50.80">
    <property type="entry name" value="Nucleotide-binding domain of ferredoxin-NADP reductase (FNR) module"/>
    <property type="match status" value="1"/>
</dbReference>
<evidence type="ECO:0000313" key="14">
    <source>
        <dbReference type="EMBL" id="CAJ1936853.1"/>
    </source>
</evidence>
<dbReference type="InterPro" id="IPR039261">
    <property type="entry name" value="FNR_nucleotide-bd"/>
</dbReference>
<accession>A0AAD2CUI5</accession>
<feature type="compositionally biased region" description="Low complexity" evidence="11">
    <location>
        <begin position="30"/>
        <end position="45"/>
    </location>
</feature>
<dbReference type="AlphaFoldDB" id="A0AAD2CUI5"/>
<evidence type="ECO:0000256" key="4">
    <source>
        <dbReference type="ARBA" id="ARBA00022630"/>
    </source>
</evidence>
<evidence type="ECO:0000256" key="2">
    <source>
        <dbReference type="ARBA" id="ARBA00008312"/>
    </source>
</evidence>
<dbReference type="PIRSF" id="PIRSF000361">
    <property type="entry name" value="Frd-NADP+_RD"/>
    <property type="match status" value="1"/>
</dbReference>
<evidence type="ECO:0000313" key="15">
    <source>
        <dbReference type="Proteomes" id="UP001295423"/>
    </source>
</evidence>
<feature type="binding site" evidence="10">
    <location>
        <position position="283"/>
    </location>
    <ligand>
        <name>NADP(+)</name>
        <dbReference type="ChEBI" id="CHEBI:58349"/>
    </ligand>
</feature>
<feature type="binding site" evidence="10">
    <location>
        <begin position="393"/>
        <end position="394"/>
    </location>
    <ligand>
        <name>NADP(+)</name>
        <dbReference type="ChEBI" id="CHEBI:58349"/>
    </ligand>
</feature>
<keyword evidence="6 9" id="KW-0521">NADP</keyword>
<dbReference type="Gene3D" id="2.40.30.10">
    <property type="entry name" value="Translation factors"/>
    <property type="match status" value="1"/>
</dbReference>
<dbReference type="InterPro" id="IPR001433">
    <property type="entry name" value="OxRdtase_FAD/NAD-bd"/>
</dbReference>
<evidence type="ECO:0000256" key="6">
    <source>
        <dbReference type="ARBA" id="ARBA00022857"/>
    </source>
</evidence>
<dbReference type="SUPFAM" id="SSF63380">
    <property type="entry name" value="Riboflavin synthase domain-like"/>
    <property type="match status" value="1"/>
</dbReference>
<evidence type="ECO:0000256" key="10">
    <source>
        <dbReference type="PIRSR" id="PIRSR000361-1"/>
    </source>
</evidence>
<gene>
    <name evidence="14" type="ORF">CYCCA115_LOCUS5396</name>
</gene>
<feature type="chain" id="PRO_5042135208" description="ferredoxin--NADP(+) reductase" evidence="12">
    <location>
        <begin position="24"/>
        <end position="434"/>
    </location>
</feature>
<keyword evidence="4 9" id="KW-0285">Flavoprotein</keyword>
<dbReference type="Pfam" id="PF00175">
    <property type="entry name" value="NAD_binding_1"/>
    <property type="match status" value="1"/>
</dbReference>
<dbReference type="InterPro" id="IPR015701">
    <property type="entry name" value="FNR"/>
</dbReference>
<feature type="signal peptide" evidence="12">
    <location>
        <begin position="1"/>
        <end position="23"/>
    </location>
</feature>
<feature type="binding site" evidence="10">
    <location>
        <begin position="316"/>
        <end position="317"/>
    </location>
    <ligand>
        <name>NADP(+)</name>
        <dbReference type="ChEBI" id="CHEBI:58349"/>
    </ligand>
</feature>
<reference evidence="14" key="1">
    <citation type="submission" date="2023-08" db="EMBL/GenBank/DDBJ databases">
        <authorList>
            <person name="Audoor S."/>
            <person name="Bilcke G."/>
        </authorList>
    </citation>
    <scope>NUCLEOTIDE SEQUENCE</scope>
</reference>
<organism evidence="14 15">
    <name type="scientific">Cylindrotheca closterium</name>
    <dbReference type="NCBI Taxonomy" id="2856"/>
    <lineage>
        <taxon>Eukaryota</taxon>
        <taxon>Sar</taxon>
        <taxon>Stramenopiles</taxon>
        <taxon>Ochrophyta</taxon>
        <taxon>Bacillariophyta</taxon>
        <taxon>Bacillariophyceae</taxon>
        <taxon>Bacillariophycidae</taxon>
        <taxon>Bacillariales</taxon>
        <taxon>Bacillariaceae</taxon>
        <taxon>Cylindrotheca</taxon>
    </lineage>
</organism>
<evidence type="ECO:0000256" key="11">
    <source>
        <dbReference type="SAM" id="MobiDB-lite"/>
    </source>
</evidence>
<proteinExistence type="inferred from homology"/>
<evidence type="ECO:0000256" key="12">
    <source>
        <dbReference type="SAM" id="SignalP"/>
    </source>
</evidence>
<dbReference type="SUPFAM" id="SSF52343">
    <property type="entry name" value="Ferredoxin reductase-like, C-terminal NADP-linked domain"/>
    <property type="match status" value="1"/>
</dbReference>
<feature type="domain" description="FAD-binding FR-type" evidence="13">
    <location>
        <begin position="141"/>
        <end position="268"/>
    </location>
</feature>
<evidence type="ECO:0000256" key="5">
    <source>
        <dbReference type="ARBA" id="ARBA00022827"/>
    </source>
</evidence>
<dbReference type="PRINTS" id="PR00371">
    <property type="entry name" value="FPNCR"/>
</dbReference>
<feature type="region of interest" description="Disordered" evidence="11">
    <location>
        <begin position="27"/>
        <end position="48"/>
    </location>
</feature>
<dbReference type="InterPro" id="IPR001709">
    <property type="entry name" value="Flavoprot_Pyr_Nucl_cyt_Rdtase"/>
</dbReference>
<evidence type="ECO:0000256" key="1">
    <source>
        <dbReference type="ARBA" id="ARBA00001974"/>
    </source>
</evidence>
<dbReference type="CDD" id="cd06208">
    <property type="entry name" value="CYPOR_like_FNR"/>
    <property type="match status" value="1"/>
</dbReference>
<dbReference type="Proteomes" id="UP001295423">
    <property type="component" value="Unassembled WGS sequence"/>
</dbReference>
<feature type="binding site" evidence="10">
    <location>
        <position position="432"/>
    </location>
    <ligand>
        <name>NADP(+)</name>
        <dbReference type="ChEBI" id="CHEBI:58349"/>
    </ligand>
</feature>
<feature type="binding site" evidence="10">
    <location>
        <position position="365"/>
    </location>
    <ligand>
        <name>NADP(+)</name>
        <dbReference type="ChEBI" id="CHEBI:58349"/>
    </ligand>
</feature>
<keyword evidence="7 9" id="KW-0560">Oxidoreductase</keyword>
<name>A0AAD2CUI5_9STRA</name>
<dbReference type="GO" id="GO:0004324">
    <property type="term" value="F:ferredoxin-NADP+ reductase activity"/>
    <property type="evidence" value="ECO:0007669"/>
    <property type="project" value="UniProtKB-EC"/>
</dbReference>
<dbReference type="InterPro" id="IPR017938">
    <property type="entry name" value="Riboflavin_synthase-like_b-brl"/>
</dbReference>